<sequence>MASPKTKRVLEELRTKEDNNACFECGALNPQWVSVTYGIWICLDCSGKHRGLGVHLSFVRSVTMDKWKDIELEKMKVGGNRKAKNFLSSQSDWNPKAPLSDRYNSKAAALYRDKISTEAQGKQWSIDTSSAKDYVSHLIPRSSTTGSIRPQAESNSRNNWDSNDWLNSSYQSGYNSEQISRNKDAYFDRITAENASRPDDLPPNQGGRYAGFGYNANPPRSQSEYSFDWNSVSSGWSSFASNASKLAAKASENALKYGSLASQKAAELAGAVNEKVKDKAFVENVQTQVTQLGSKVVDVGKKGWSDLSTMFNQKASLYHDPNEESDKWHESNDNNAYQSNYQGYQNLDMHPPSNGPQESVSLFSKSQNIGNRNETTNVPSVSKEEKALLDFEYGSNIKKQSVRNGYNAEDDIWSELEAKPLKGKNTKRS</sequence>
<evidence type="ECO:0000256" key="9">
    <source>
        <dbReference type="ARBA" id="ARBA00022833"/>
    </source>
</evidence>
<evidence type="ECO:0000256" key="4">
    <source>
        <dbReference type="ARBA" id="ARBA00022468"/>
    </source>
</evidence>
<keyword evidence="10" id="KW-0931">ER-Golgi transport</keyword>
<dbReference type="GO" id="GO:0008270">
    <property type="term" value="F:zinc ion binding"/>
    <property type="evidence" value="ECO:0007669"/>
    <property type="project" value="UniProtKB-KW"/>
</dbReference>
<feature type="compositionally biased region" description="Polar residues" evidence="19">
    <location>
        <begin position="333"/>
        <end position="345"/>
    </location>
</feature>
<protein>
    <recommendedName>
        <fullName evidence="15">ADP-ribosylation factor GTPase-activating protein 1</fullName>
    </recommendedName>
    <alternativeName>
        <fullName evidence="17">ADP-ribosylation factor 1 GTPase-activating protein</fullName>
    </alternativeName>
    <alternativeName>
        <fullName evidence="16">ARF1-directed GTPase-activating protein</fullName>
    </alternativeName>
</protein>
<keyword evidence="7" id="KW-0479">Metal-binding</keyword>
<name>A0A443QQT8_9ACAR</name>
<keyword evidence="9" id="KW-0862">Zinc</keyword>
<dbReference type="Pfam" id="PF01412">
    <property type="entry name" value="ArfGap"/>
    <property type="match status" value="1"/>
</dbReference>
<keyword evidence="5" id="KW-0963">Cytoplasm</keyword>
<feature type="region of interest" description="Disordered" evidence="19">
    <location>
        <begin position="141"/>
        <end position="162"/>
    </location>
</feature>
<dbReference type="CDD" id="cd08830">
    <property type="entry name" value="ArfGap_ArfGap1"/>
    <property type="match status" value="1"/>
</dbReference>
<dbReference type="AlphaFoldDB" id="A0A443QQT8"/>
<dbReference type="InterPro" id="IPR001164">
    <property type="entry name" value="ArfGAP_dom"/>
</dbReference>
<proteinExistence type="predicted"/>
<dbReference type="EMBL" id="NCKU01004793">
    <property type="protein sequence ID" value="RWS05428.1"/>
    <property type="molecule type" value="Genomic_DNA"/>
</dbReference>
<keyword evidence="13" id="KW-0333">Golgi apparatus</keyword>
<comment type="function">
    <text evidence="14">GTPase-activating protein (GAP) for the ADP ribosylation factor 1 (ARF1). Involved in membrane trafficking and /or vesicle transport. Promotes hydrolysis of the ARF1-bound GTP and thus, is required for the dissociation of coat proteins from Golgi-derived membranes and vesicles, a prerequisite for vesicle's fusion with target compartment. Probably regulates ARF1-mediated transport via its interaction with the KDELR proteins and TMED2. Overexpression induces the redistribution of the entire Golgi complex to the endoplasmic reticulum, as when ARF1 is deactivated. Its activity is stimulated by phosphoinosides and inhibited by phosphatidylcholine.</text>
</comment>
<evidence type="ECO:0000256" key="10">
    <source>
        <dbReference type="ARBA" id="ARBA00022892"/>
    </source>
</evidence>
<gene>
    <name evidence="21" type="ORF">B4U79_06989</name>
</gene>
<evidence type="ECO:0000256" key="6">
    <source>
        <dbReference type="ARBA" id="ARBA00022553"/>
    </source>
</evidence>
<feature type="region of interest" description="Disordered" evidence="19">
    <location>
        <begin position="320"/>
        <end position="361"/>
    </location>
</feature>
<dbReference type="PRINTS" id="PR00405">
    <property type="entry name" value="REVINTRACTNG"/>
</dbReference>
<evidence type="ECO:0000256" key="13">
    <source>
        <dbReference type="ARBA" id="ARBA00023034"/>
    </source>
</evidence>
<dbReference type="SUPFAM" id="SSF57863">
    <property type="entry name" value="ArfGap/RecO-like zinc finger"/>
    <property type="match status" value="1"/>
</dbReference>
<evidence type="ECO:0000256" key="19">
    <source>
        <dbReference type="SAM" id="MobiDB-lite"/>
    </source>
</evidence>
<evidence type="ECO:0000313" key="21">
    <source>
        <dbReference type="EMBL" id="RWS05428.1"/>
    </source>
</evidence>
<evidence type="ECO:0000256" key="7">
    <source>
        <dbReference type="ARBA" id="ARBA00022723"/>
    </source>
</evidence>
<dbReference type="PROSITE" id="PS50115">
    <property type="entry name" value="ARFGAP"/>
    <property type="match status" value="1"/>
</dbReference>
<feature type="domain" description="Arf-GAP" evidence="20">
    <location>
        <begin position="7"/>
        <end position="124"/>
    </location>
</feature>
<dbReference type="SMART" id="SM00105">
    <property type="entry name" value="ArfGap"/>
    <property type="match status" value="1"/>
</dbReference>
<keyword evidence="3" id="KW-0813">Transport</keyword>
<evidence type="ECO:0000256" key="5">
    <source>
        <dbReference type="ARBA" id="ARBA00022490"/>
    </source>
</evidence>
<keyword evidence="22" id="KW-1185">Reference proteome</keyword>
<dbReference type="PANTHER" id="PTHR46395">
    <property type="entry name" value="ADP-RIBOSYLATION FACTOR GTPASE-ACTIVATING PROTEIN 1"/>
    <property type="match status" value="1"/>
</dbReference>
<dbReference type="Gene3D" id="1.10.220.150">
    <property type="entry name" value="Arf GTPase activating protein"/>
    <property type="match status" value="1"/>
</dbReference>
<dbReference type="PANTHER" id="PTHR46395:SF1">
    <property type="entry name" value="ADP-RIBOSYLATION FACTOR GTPASE-ACTIVATING PROTEIN 1"/>
    <property type="match status" value="1"/>
</dbReference>
<keyword evidence="8 18" id="KW-0863">Zinc-finger</keyword>
<evidence type="ECO:0000256" key="11">
    <source>
        <dbReference type="ARBA" id="ARBA00022927"/>
    </source>
</evidence>
<dbReference type="Proteomes" id="UP000285301">
    <property type="component" value="Unassembled WGS sequence"/>
</dbReference>
<comment type="subcellular location">
    <subcellularLocation>
        <location evidence="1">Cytoplasm</location>
    </subcellularLocation>
    <subcellularLocation>
        <location evidence="2">Golgi apparatus</location>
    </subcellularLocation>
</comment>
<accession>A0A443QQT8</accession>
<evidence type="ECO:0000256" key="18">
    <source>
        <dbReference type="PROSITE-ProRule" id="PRU00288"/>
    </source>
</evidence>
<dbReference type="GO" id="GO:0016192">
    <property type="term" value="P:vesicle-mediated transport"/>
    <property type="evidence" value="ECO:0007669"/>
    <property type="project" value="UniProtKB-KW"/>
</dbReference>
<evidence type="ECO:0000256" key="14">
    <source>
        <dbReference type="ARBA" id="ARBA00058112"/>
    </source>
</evidence>
<organism evidence="21 22">
    <name type="scientific">Dinothrombium tinctorium</name>
    <dbReference type="NCBI Taxonomy" id="1965070"/>
    <lineage>
        <taxon>Eukaryota</taxon>
        <taxon>Metazoa</taxon>
        <taxon>Ecdysozoa</taxon>
        <taxon>Arthropoda</taxon>
        <taxon>Chelicerata</taxon>
        <taxon>Arachnida</taxon>
        <taxon>Acari</taxon>
        <taxon>Acariformes</taxon>
        <taxon>Trombidiformes</taxon>
        <taxon>Prostigmata</taxon>
        <taxon>Anystina</taxon>
        <taxon>Parasitengona</taxon>
        <taxon>Trombidioidea</taxon>
        <taxon>Trombidiidae</taxon>
        <taxon>Dinothrombium</taxon>
    </lineage>
</organism>
<comment type="caution">
    <text evidence="21">The sequence shown here is derived from an EMBL/GenBank/DDBJ whole genome shotgun (WGS) entry which is preliminary data.</text>
</comment>
<feature type="compositionally biased region" description="Basic and acidic residues" evidence="19">
    <location>
        <begin position="320"/>
        <end position="332"/>
    </location>
</feature>
<dbReference type="GO" id="GO:0030100">
    <property type="term" value="P:regulation of endocytosis"/>
    <property type="evidence" value="ECO:0007669"/>
    <property type="project" value="TreeGrafter"/>
</dbReference>
<evidence type="ECO:0000256" key="12">
    <source>
        <dbReference type="ARBA" id="ARBA00022990"/>
    </source>
</evidence>
<evidence type="ECO:0000256" key="3">
    <source>
        <dbReference type="ARBA" id="ARBA00022448"/>
    </source>
</evidence>
<evidence type="ECO:0000313" key="22">
    <source>
        <dbReference type="Proteomes" id="UP000285301"/>
    </source>
</evidence>
<evidence type="ECO:0000256" key="8">
    <source>
        <dbReference type="ARBA" id="ARBA00022771"/>
    </source>
</evidence>
<dbReference type="GO" id="GO:0000139">
    <property type="term" value="C:Golgi membrane"/>
    <property type="evidence" value="ECO:0007669"/>
    <property type="project" value="TreeGrafter"/>
</dbReference>
<evidence type="ECO:0000256" key="17">
    <source>
        <dbReference type="ARBA" id="ARBA00081514"/>
    </source>
</evidence>
<dbReference type="STRING" id="1965070.A0A443QQT8"/>
<evidence type="ECO:0000259" key="20">
    <source>
        <dbReference type="PROSITE" id="PS50115"/>
    </source>
</evidence>
<evidence type="ECO:0000256" key="2">
    <source>
        <dbReference type="ARBA" id="ARBA00004555"/>
    </source>
</evidence>
<evidence type="ECO:0000256" key="15">
    <source>
        <dbReference type="ARBA" id="ARBA00071258"/>
    </source>
</evidence>
<dbReference type="InterPro" id="IPR038508">
    <property type="entry name" value="ArfGAP_dom_sf"/>
</dbReference>
<keyword evidence="11" id="KW-0653">Protein transport</keyword>
<dbReference type="GO" id="GO:0032012">
    <property type="term" value="P:regulation of ARF protein signal transduction"/>
    <property type="evidence" value="ECO:0007669"/>
    <property type="project" value="TreeGrafter"/>
</dbReference>
<evidence type="ECO:0000256" key="1">
    <source>
        <dbReference type="ARBA" id="ARBA00004496"/>
    </source>
</evidence>
<dbReference type="GO" id="GO:0015031">
    <property type="term" value="P:protein transport"/>
    <property type="evidence" value="ECO:0007669"/>
    <property type="project" value="UniProtKB-KW"/>
</dbReference>
<dbReference type="InterPro" id="IPR037278">
    <property type="entry name" value="ARFGAP/RecO"/>
</dbReference>
<feature type="region of interest" description="Disordered" evidence="19">
    <location>
        <begin position="402"/>
        <end position="429"/>
    </location>
</feature>
<dbReference type="FunFam" id="1.10.220.150:FF:000008">
    <property type="entry name" value="ADP-ribosylation factor GTPase activating protein 1"/>
    <property type="match status" value="1"/>
</dbReference>
<keyword evidence="6" id="KW-0597">Phosphoprotein</keyword>
<evidence type="ECO:0000256" key="16">
    <source>
        <dbReference type="ARBA" id="ARBA00077418"/>
    </source>
</evidence>
<dbReference type="OrthoDB" id="983479at2759"/>
<keyword evidence="4" id="KW-0343">GTPase activation</keyword>
<reference evidence="21 22" key="1">
    <citation type="journal article" date="2018" name="Gigascience">
        <title>Genomes of trombidid mites reveal novel predicted allergens and laterally-transferred genes associated with secondary metabolism.</title>
        <authorList>
            <person name="Dong X."/>
            <person name="Chaisiri K."/>
            <person name="Xia D."/>
            <person name="Armstrong S.D."/>
            <person name="Fang Y."/>
            <person name="Donnelly M.J."/>
            <person name="Kadowaki T."/>
            <person name="McGarry J.W."/>
            <person name="Darby A.C."/>
            <person name="Makepeace B.L."/>
        </authorList>
    </citation>
    <scope>NUCLEOTIDE SEQUENCE [LARGE SCALE GENOMIC DNA]</scope>
    <source>
        <strain evidence="21">UoL-WK</strain>
    </source>
</reference>
<dbReference type="GO" id="GO:0005096">
    <property type="term" value="F:GTPase activator activity"/>
    <property type="evidence" value="ECO:0007669"/>
    <property type="project" value="UniProtKB-KW"/>
</dbReference>
<keyword evidence="12" id="KW-0007">Acetylation</keyword>